<dbReference type="EMBL" id="CAJPVI010000025">
    <property type="protein sequence ID" value="CAG2151963.1"/>
    <property type="molecule type" value="Genomic_DNA"/>
</dbReference>
<evidence type="ECO:0000313" key="3">
    <source>
        <dbReference type="Proteomes" id="UP000672657"/>
    </source>
</evidence>
<organism evidence="2 3">
    <name type="scientific">Cupriavidus numazuensis</name>
    <dbReference type="NCBI Taxonomy" id="221992"/>
    <lineage>
        <taxon>Bacteria</taxon>
        <taxon>Pseudomonadati</taxon>
        <taxon>Pseudomonadota</taxon>
        <taxon>Betaproteobacteria</taxon>
        <taxon>Burkholderiales</taxon>
        <taxon>Burkholderiaceae</taxon>
        <taxon>Cupriavidus</taxon>
    </lineage>
</organism>
<keyword evidence="2" id="KW-0560">Oxidoreductase</keyword>
<reference evidence="2 3" key="1">
    <citation type="submission" date="2021-03" db="EMBL/GenBank/DDBJ databases">
        <authorList>
            <person name="Peeters C."/>
        </authorList>
    </citation>
    <scope>NUCLEOTIDE SEQUENCE [LARGE SCALE GENOMIC DNA]</scope>
    <source>
        <strain evidence="2 3">LMG 26411</strain>
    </source>
</reference>
<evidence type="ECO:0000259" key="1">
    <source>
        <dbReference type="Pfam" id="PF03781"/>
    </source>
</evidence>
<feature type="domain" description="Sulfatase-modifying factor enzyme-like" evidence="1">
    <location>
        <begin position="36"/>
        <end position="335"/>
    </location>
</feature>
<dbReference type="Pfam" id="PF03781">
    <property type="entry name" value="FGE-sulfatase"/>
    <property type="match status" value="1"/>
</dbReference>
<name>A0ABM8TKJ8_9BURK</name>
<dbReference type="InterPro" id="IPR016187">
    <property type="entry name" value="CTDL_fold"/>
</dbReference>
<protein>
    <submittedName>
        <fullName evidence="2">Formylglycine-generating enzyme</fullName>
        <ecNumber evidence="2">1.8.3.7</ecNumber>
    </submittedName>
</protein>
<proteinExistence type="predicted"/>
<dbReference type="InterPro" id="IPR042095">
    <property type="entry name" value="SUMF_sf"/>
</dbReference>
<keyword evidence="3" id="KW-1185">Reference proteome</keyword>
<dbReference type="InterPro" id="IPR005532">
    <property type="entry name" value="SUMF_dom"/>
</dbReference>
<dbReference type="Gene3D" id="3.90.1580.10">
    <property type="entry name" value="paralog of FGE (formylglycine-generating enzyme)"/>
    <property type="match status" value="1"/>
</dbReference>
<dbReference type="Proteomes" id="UP000672657">
    <property type="component" value="Unassembled WGS sequence"/>
</dbReference>
<evidence type="ECO:0000313" key="2">
    <source>
        <dbReference type="EMBL" id="CAG2151963.1"/>
    </source>
</evidence>
<dbReference type="PANTHER" id="PTHR23150:SF19">
    <property type="entry name" value="FORMYLGLYCINE-GENERATING ENZYME"/>
    <property type="match status" value="1"/>
</dbReference>
<dbReference type="GO" id="GO:0120147">
    <property type="term" value="F:formylglycine-generating oxidase activity"/>
    <property type="evidence" value="ECO:0007669"/>
    <property type="project" value="UniProtKB-EC"/>
</dbReference>
<accession>A0ABM8TKJ8</accession>
<gene>
    <name evidence="2" type="ORF">LMG26411_04096</name>
</gene>
<dbReference type="PANTHER" id="PTHR23150">
    <property type="entry name" value="SULFATASE MODIFYING FACTOR 1, 2"/>
    <property type="match status" value="1"/>
</dbReference>
<dbReference type="SUPFAM" id="SSF56436">
    <property type="entry name" value="C-type lectin-like"/>
    <property type="match status" value="1"/>
</dbReference>
<dbReference type="InterPro" id="IPR051043">
    <property type="entry name" value="Sulfatase_Mod_Factor_Kinase"/>
</dbReference>
<sequence length="342" mass="37943">MPSAQGDVTGQRMSQRLLSEGRDLDSALPDGAARTAGMARIPGGTFLMGSDCHYPEEAPAHKVCVRAYWMDRHTVTNAEFQRFVEATGYVTLAERPANPEDYPGALPDMLAPSSVMFAKAPHRVGLRDHYNWWVYTAGADWRHPRGPASSLKGLWDHPVVHVAYEDAMAYAAWAGKELPTEAEWEFAARGGLDGAEFVWGNEFAPGGKHMANTWQGEFPWQNLQEDGYEWTAPVGAFAANGYGLYNMAGNVWEWTTDWYQDHGQIVKACCTLDNPRGGNREASVDPRTPQIAIPRKVMKGGSYLCAPNYCRRYRPAARMPQPVDTSTCHLGFRCVIRDDPTG</sequence>
<dbReference type="EC" id="1.8.3.7" evidence="2"/>
<comment type="caution">
    <text evidence="2">The sequence shown here is derived from an EMBL/GenBank/DDBJ whole genome shotgun (WGS) entry which is preliminary data.</text>
</comment>